<dbReference type="Proteomes" id="UP000755585">
    <property type="component" value="Unassembled WGS sequence"/>
</dbReference>
<reference evidence="2 3" key="1">
    <citation type="submission" date="2021-03" db="EMBL/GenBank/DDBJ databases">
        <title>Sequencing the genomes of 1000 actinobacteria strains.</title>
        <authorList>
            <person name="Klenk H.-P."/>
        </authorList>
    </citation>
    <scope>NUCLEOTIDE SEQUENCE [LARGE SCALE GENOMIC DNA]</scope>
    <source>
        <strain evidence="2 3">DSM 18824</strain>
    </source>
</reference>
<dbReference type="EMBL" id="JAGINT010000001">
    <property type="protein sequence ID" value="MBP2349127.1"/>
    <property type="molecule type" value="Genomic_DNA"/>
</dbReference>
<dbReference type="RefSeq" id="WP_209692339.1">
    <property type="nucleotide sequence ID" value="NZ_BAAAVU010000028.1"/>
</dbReference>
<keyword evidence="3" id="KW-1185">Reference proteome</keyword>
<comment type="caution">
    <text evidence="2">The sequence shown here is derived from an EMBL/GenBank/DDBJ whole genome shotgun (WGS) entry which is preliminary data.</text>
</comment>
<feature type="compositionally biased region" description="Basic and acidic residues" evidence="1">
    <location>
        <begin position="1"/>
        <end position="11"/>
    </location>
</feature>
<accession>A0ABS4UBW4</accession>
<evidence type="ECO:0000313" key="3">
    <source>
        <dbReference type="Proteomes" id="UP000755585"/>
    </source>
</evidence>
<proteinExistence type="predicted"/>
<feature type="region of interest" description="Disordered" evidence="1">
    <location>
        <begin position="1"/>
        <end position="34"/>
    </location>
</feature>
<evidence type="ECO:0000313" key="2">
    <source>
        <dbReference type="EMBL" id="MBP2349127.1"/>
    </source>
</evidence>
<sequence>MRDFTASKAEENSEPDQSGSQLGPADRGFRFNGLSTDDDTAMTVALKDSIAGTLALSGISGISFAEPQEITDARARIQGRESTFRHVTDGTPTGCLCGYTPQKPPARGAPDCPACELLDC</sequence>
<gene>
    <name evidence="2" type="ORF">JOF29_000210</name>
</gene>
<evidence type="ECO:0000256" key="1">
    <source>
        <dbReference type="SAM" id="MobiDB-lite"/>
    </source>
</evidence>
<name>A0ABS4UBW4_9ACTN</name>
<protein>
    <submittedName>
        <fullName evidence="2">Uncharacterized protein</fullName>
    </submittedName>
</protein>
<organism evidence="2 3">
    <name type="scientific">Kribbella aluminosa</name>
    <dbReference type="NCBI Taxonomy" id="416017"/>
    <lineage>
        <taxon>Bacteria</taxon>
        <taxon>Bacillati</taxon>
        <taxon>Actinomycetota</taxon>
        <taxon>Actinomycetes</taxon>
        <taxon>Propionibacteriales</taxon>
        <taxon>Kribbellaceae</taxon>
        <taxon>Kribbella</taxon>
    </lineage>
</organism>